<dbReference type="InterPro" id="IPR014721">
    <property type="entry name" value="Ribsml_uS5_D2-typ_fold_subgr"/>
</dbReference>
<dbReference type="InterPro" id="IPR013506">
    <property type="entry name" value="Topo_IIA_bsu_dom2"/>
</dbReference>
<dbReference type="InterPro" id="IPR036890">
    <property type="entry name" value="HATPase_C_sf"/>
</dbReference>
<dbReference type="InterPro" id="IPR003594">
    <property type="entry name" value="HATPase_dom"/>
</dbReference>
<evidence type="ECO:0000256" key="6">
    <source>
        <dbReference type="ARBA" id="ARBA00022741"/>
    </source>
</evidence>
<gene>
    <name evidence="13" type="ORF">METZ01_LOCUS243831</name>
</gene>
<organism evidence="13">
    <name type="scientific">marine metagenome</name>
    <dbReference type="NCBI Taxonomy" id="408172"/>
    <lineage>
        <taxon>unclassified sequences</taxon>
        <taxon>metagenomes</taxon>
        <taxon>ecological metagenomes</taxon>
    </lineage>
</organism>
<feature type="non-terminal residue" evidence="13">
    <location>
        <position position="1"/>
    </location>
</feature>
<dbReference type="SMART" id="SM00433">
    <property type="entry name" value="TOP2c"/>
    <property type="match status" value="1"/>
</dbReference>
<name>A0A382HVM6_9ZZZZ</name>
<evidence type="ECO:0000256" key="7">
    <source>
        <dbReference type="ARBA" id="ARBA00022840"/>
    </source>
</evidence>
<dbReference type="PANTHER" id="PTHR45866:SF1">
    <property type="entry name" value="DNA GYRASE SUBUNIT B, MITOCHONDRIAL"/>
    <property type="match status" value="1"/>
</dbReference>
<dbReference type="PRINTS" id="PR00418">
    <property type="entry name" value="TPI2FAMILY"/>
</dbReference>
<comment type="cofactor">
    <cofactor evidence="2">
        <name>Mg(2+)</name>
        <dbReference type="ChEBI" id="CHEBI:18420"/>
    </cofactor>
</comment>
<dbReference type="CDD" id="cd00822">
    <property type="entry name" value="TopoII_Trans_DNA_gyrase"/>
    <property type="match status" value="1"/>
</dbReference>
<keyword evidence="8" id="KW-0460">Magnesium</keyword>
<dbReference type="PANTHER" id="PTHR45866">
    <property type="entry name" value="DNA GYRASE/TOPOISOMERASE SUBUNIT B"/>
    <property type="match status" value="1"/>
</dbReference>
<dbReference type="GO" id="GO:0046872">
    <property type="term" value="F:metal ion binding"/>
    <property type="evidence" value="ECO:0007669"/>
    <property type="project" value="UniProtKB-KW"/>
</dbReference>
<evidence type="ECO:0000256" key="8">
    <source>
        <dbReference type="ARBA" id="ARBA00022842"/>
    </source>
</evidence>
<dbReference type="Gene3D" id="3.30.230.10">
    <property type="match status" value="1"/>
</dbReference>
<dbReference type="PRINTS" id="PR01159">
    <property type="entry name" value="DNAGYRASEB"/>
</dbReference>
<keyword evidence="10" id="KW-0238">DNA-binding</keyword>
<feature type="non-terminal residue" evidence="13">
    <location>
        <position position="375"/>
    </location>
</feature>
<reference evidence="13" key="1">
    <citation type="submission" date="2018-05" db="EMBL/GenBank/DDBJ databases">
        <authorList>
            <person name="Lanie J.A."/>
            <person name="Ng W.-L."/>
            <person name="Kazmierczak K.M."/>
            <person name="Andrzejewski T.M."/>
            <person name="Davidsen T.M."/>
            <person name="Wayne K.J."/>
            <person name="Tettelin H."/>
            <person name="Glass J.I."/>
            <person name="Rusch D."/>
            <person name="Podicherti R."/>
            <person name="Tsui H.-C.T."/>
            <person name="Winkler M.E."/>
        </authorList>
    </citation>
    <scope>NUCLEOTIDE SEQUENCE</scope>
</reference>
<dbReference type="SUPFAM" id="SSF55874">
    <property type="entry name" value="ATPase domain of HSP90 chaperone/DNA topoisomerase II/histidine kinase"/>
    <property type="match status" value="1"/>
</dbReference>
<dbReference type="EMBL" id="UINC01063388">
    <property type="protein sequence ID" value="SVB90977.1"/>
    <property type="molecule type" value="Genomic_DNA"/>
</dbReference>
<evidence type="ECO:0000256" key="4">
    <source>
        <dbReference type="ARBA" id="ARBA00012895"/>
    </source>
</evidence>
<dbReference type="AlphaFoldDB" id="A0A382HVM6"/>
<dbReference type="InterPro" id="IPR020568">
    <property type="entry name" value="Ribosomal_Su5_D2-typ_SF"/>
</dbReference>
<dbReference type="CDD" id="cd16928">
    <property type="entry name" value="HATPase_GyrB-like"/>
    <property type="match status" value="1"/>
</dbReference>
<evidence type="ECO:0000313" key="13">
    <source>
        <dbReference type="EMBL" id="SVB90977.1"/>
    </source>
</evidence>
<dbReference type="GO" id="GO:0003918">
    <property type="term" value="F:DNA topoisomerase type II (double strand cut, ATP-hydrolyzing) activity"/>
    <property type="evidence" value="ECO:0007669"/>
    <property type="project" value="UniProtKB-EC"/>
</dbReference>
<comment type="catalytic activity">
    <reaction evidence="1">
        <text>ATP-dependent breakage, passage and rejoining of double-stranded DNA.</text>
        <dbReference type="EC" id="5.6.2.2"/>
    </reaction>
</comment>
<dbReference type="Pfam" id="PF02518">
    <property type="entry name" value="HATPase_c"/>
    <property type="match status" value="1"/>
</dbReference>
<feature type="domain" description="Histidine kinase/HSP90-like ATPase" evidence="12">
    <location>
        <begin position="36"/>
        <end position="180"/>
    </location>
</feature>
<sequence>VPKKKPENKYDSTKIKVLKGLDAVRKRPGMYIGDTDDGSGLHHMVFEVVDNSVDEALAGHCTEIDVIIHQDDSITVKDNGRGIPVDKHTEENKSAAEVIMTVLHAGAKFDDDSYKVSGGLHGVGVSVVNALSESLSLRIHKEGGSYEQEYLNGVPQKPLKKIGKTEKSGTTISFMPSSKTFTDTSFHYDVLAKRLRELSFLNSGLQINLFDERTNKQDSFLFKGGIRAFVSHLNKLQTPHHETIIYINKEKKGINLEVAIQWNEGYRENMYCFTNTLRQRDGGTHLAGFRGGLTRAINNYIEKEGAKGDKAVTGEDCREGMTAVLSIKHPDPKFSAQTKDKLVSSEVKGVVESVLNKALHEFLMENPGEAKTIIS</sequence>
<evidence type="ECO:0000256" key="10">
    <source>
        <dbReference type="ARBA" id="ARBA00023125"/>
    </source>
</evidence>
<dbReference type="Pfam" id="PF00204">
    <property type="entry name" value="DNA_gyraseB"/>
    <property type="match status" value="1"/>
</dbReference>
<evidence type="ECO:0000256" key="2">
    <source>
        <dbReference type="ARBA" id="ARBA00001946"/>
    </source>
</evidence>
<dbReference type="SUPFAM" id="SSF54211">
    <property type="entry name" value="Ribosomal protein S5 domain 2-like"/>
    <property type="match status" value="1"/>
</dbReference>
<comment type="similarity">
    <text evidence="3">Belongs to the type II topoisomerase GyrB family.</text>
</comment>
<dbReference type="InterPro" id="IPR000565">
    <property type="entry name" value="Topo_IIA_B"/>
</dbReference>
<keyword evidence="6" id="KW-0547">Nucleotide-binding</keyword>
<dbReference type="InterPro" id="IPR001241">
    <property type="entry name" value="Topo_IIA"/>
</dbReference>
<dbReference type="GO" id="GO:0003677">
    <property type="term" value="F:DNA binding"/>
    <property type="evidence" value="ECO:0007669"/>
    <property type="project" value="UniProtKB-KW"/>
</dbReference>
<dbReference type="GO" id="GO:0005524">
    <property type="term" value="F:ATP binding"/>
    <property type="evidence" value="ECO:0007669"/>
    <property type="project" value="UniProtKB-KW"/>
</dbReference>
<evidence type="ECO:0000256" key="1">
    <source>
        <dbReference type="ARBA" id="ARBA00000185"/>
    </source>
</evidence>
<evidence type="ECO:0000256" key="9">
    <source>
        <dbReference type="ARBA" id="ARBA00023029"/>
    </source>
</evidence>
<dbReference type="EC" id="5.6.2.2" evidence="4"/>
<evidence type="ECO:0000256" key="11">
    <source>
        <dbReference type="ARBA" id="ARBA00023235"/>
    </source>
</evidence>
<evidence type="ECO:0000256" key="3">
    <source>
        <dbReference type="ARBA" id="ARBA00010708"/>
    </source>
</evidence>
<keyword evidence="11" id="KW-0413">Isomerase</keyword>
<accession>A0A382HVM6</accession>
<evidence type="ECO:0000256" key="5">
    <source>
        <dbReference type="ARBA" id="ARBA00022723"/>
    </source>
</evidence>
<keyword evidence="7" id="KW-0067">ATP-binding</keyword>
<dbReference type="SMART" id="SM00387">
    <property type="entry name" value="HATPase_c"/>
    <property type="match status" value="1"/>
</dbReference>
<keyword evidence="9" id="KW-0799">Topoisomerase</keyword>
<keyword evidence="5" id="KW-0479">Metal-binding</keyword>
<proteinExistence type="inferred from homology"/>
<dbReference type="FunFam" id="3.30.565.10:FF:000002">
    <property type="entry name" value="DNA gyrase subunit B"/>
    <property type="match status" value="1"/>
</dbReference>
<protein>
    <recommendedName>
        <fullName evidence="4">DNA topoisomerase (ATP-hydrolyzing)</fullName>
        <ecNumber evidence="4">5.6.2.2</ecNumber>
    </recommendedName>
</protein>
<evidence type="ECO:0000259" key="12">
    <source>
        <dbReference type="SMART" id="SM00387"/>
    </source>
</evidence>
<dbReference type="FunFam" id="3.30.230.10:FF:000005">
    <property type="entry name" value="DNA gyrase subunit B"/>
    <property type="match status" value="1"/>
</dbReference>
<dbReference type="Gene3D" id="3.30.565.10">
    <property type="entry name" value="Histidine kinase-like ATPase, C-terminal domain"/>
    <property type="match status" value="1"/>
</dbReference>
<dbReference type="GO" id="GO:0006265">
    <property type="term" value="P:DNA topological change"/>
    <property type="evidence" value="ECO:0007669"/>
    <property type="project" value="InterPro"/>
</dbReference>